<dbReference type="InterPro" id="IPR009057">
    <property type="entry name" value="Homeodomain-like_sf"/>
</dbReference>
<dbReference type="Gene3D" id="1.10.357.10">
    <property type="entry name" value="Tetracycline Repressor, domain 2"/>
    <property type="match status" value="1"/>
</dbReference>
<evidence type="ECO:0000313" key="6">
    <source>
        <dbReference type="EMBL" id="GHF09895.1"/>
    </source>
</evidence>
<dbReference type="PROSITE" id="PS50977">
    <property type="entry name" value="HTH_TETR_2"/>
    <property type="match status" value="1"/>
</dbReference>
<protein>
    <submittedName>
        <fullName evidence="6">TetR family transcriptional regulator</fullName>
    </submittedName>
</protein>
<dbReference type="Pfam" id="PF00440">
    <property type="entry name" value="TetR_N"/>
    <property type="match status" value="1"/>
</dbReference>
<evidence type="ECO:0000256" key="3">
    <source>
        <dbReference type="ARBA" id="ARBA00023163"/>
    </source>
</evidence>
<feature type="domain" description="HTH tetR-type" evidence="5">
    <location>
        <begin position="6"/>
        <end position="66"/>
    </location>
</feature>
<reference evidence="7" key="1">
    <citation type="journal article" date="2019" name="Int. J. Syst. Evol. Microbiol.">
        <title>The Global Catalogue of Microorganisms (GCM) 10K type strain sequencing project: providing services to taxonomists for standard genome sequencing and annotation.</title>
        <authorList>
            <consortium name="The Broad Institute Genomics Platform"/>
            <consortium name="The Broad Institute Genome Sequencing Center for Infectious Disease"/>
            <person name="Wu L."/>
            <person name="Ma J."/>
        </authorList>
    </citation>
    <scope>NUCLEOTIDE SEQUENCE [LARGE SCALE GENOMIC DNA]</scope>
    <source>
        <strain evidence="7">CGMCC 4.7677</strain>
    </source>
</reference>
<gene>
    <name evidence="6" type="ORF">GCM10017786_49360</name>
</gene>
<evidence type="ECO:0000259" key="5">
    <source>
        <dbReference type="PROSITE" id="PS50977"/>
    </source>
</evidence>
<accession>A0ABQ3JBQ6</accession>
<dbReference type="PANTHER" id="PTHR30055:SF238">
    <property type="entry name" value="MYCOFACTOCIN BIOSYNTHESIS TRANSCRIPTIONAL REGULATOR MFTR-RELATED"/>
    <property type="match status" value="1"/>
</dbReference>
<proteinExistence type="predicted"/>
<keyword evidence="2 4" id="KW-0238">DNA-binding</keyword>
<dbReference type="RefSeq" id="WP_191247017.1">
    <property type="nucleotide sequence ID" value="NZ_BNAU01000006.1"/>
</dbReference>
<evidence type="ECO:0000256" key="2">
    <source>
        <dbReference type="ARBA" id="ARBA00023125"/>
    </source>
</evidence>
<evidence type="ECO:0000313" key="7">
    <source>
        <dbReference type="Proteomes" id="UP000605897"/>
    </source>
</evidence>
<dbReference type="PANTHER" id="PTHR30055">
    <property type="entry name" value="HTH-TYPE TRANSCRIPTIONAL REGULATOR RUTR"/>
    <property type="match status" value="1"/>
</dbReference>
<dbReference type="InterPro" id="IPR001647">
    <property type="entry name" value="HTH_TetR"/>
</dbReference>
<name>A0ABQ3JBQ6_9PSEU</name>
<dbReference type="EMBL" id="BNAU01000006">
    <property type="protein sequence ID" value="GHF09895.1"/>
    <property type="molecule type" value="Genomic_DNA"/>
</dbReference>
<dbReference type="Proteomes" id="UP000605897">
    <property type="component" value="Unassembled WGS sequence"/>
</dbReference>
<sequence>MGRWEPNAHERLSLAALELFTERGYDSTTVAEIAERAGLTKRTFFRHFADKREVLFGGQNTLSRLIAEKITGADESASPLEAIGVALEAVDVIFSPERRQWAQQRQAVIAGNSELRERELLKSTTIAAAMAAALRERGVGDLVADLAAEVGNLAFRTSFERWLEPANEQGFAELVRQTIKELRAAAIHI</sequence>
<dbReference type="PROSITE" id="PS01081">
    <property type="entry name" value="HTH_TETR_1"/>
    <property type="match status" value="1"/>
</dbReference>
<keyword evidence="7" id="KW-1185">Reference proteome</keyword>
<dbReference type="InterPro" id="IPR023772">
    <property type="entry name" value="DNA-bd_HTH_TetR-type_CS"/>
</dbReference>
<dbReference type="InterPro" id="IPR050109">
    <property type="entry name" value="HTH-type_TetR-like_transc_reg"/>
</dbReference>
<feature type="DNA-binding region" description="H-T-H motif" evidence="4">
    <location>
        <begin position="29"/>
        <end position="48"/>
    </location>
</feature>
<dbReference type="SUPFAM" id="SSF46689">
    <property type="entry name" value="Homeodomain-like"/>
    <property type="match status" value="1"/>
</dbReference>
<organism evidence="6 7">
    <name type="scientific">Amycolatopsis deserti</name>
    <dbReference type="NCBI Taxonomy" id="185696"/>
    <lineage>
        <taxon>Bacteria</taxon>
        <taxon>Bacillati</taxon>
        <taxon>Actinomycetota</taxon>
        <taxon>Actinomycetes</taxon>
        <taxon>Pseudonocardiales</taxon>
        <taxon>Pseudonocardiaceae</taxon>
        <taxon>Amycolatopsis</taxon>
    </lineage>
</organism>
<evidence type="ECO:0000256" key="1">
    <source>
        <dbReference type="ARBA" id="ARBA00023015"/>
    </source>
</evidence>
<evidence type="ECO:0000256" key="4">
    <source>
        <dbReference type="PROSITE-ProRule" id="PRU00335"/>
    </source>
</evidence>
<comment type="caution">
    <text evidence="6">The sequence shown here is derived from an EMBL/GenBank/DDBJ whole genome shotgun (WGS) entry which is preliminary data.</text>
</comment>
<keyword evidence="3" id="KW-0804">Transcription</keyword>
<keyword evidence="1" id="KW-0805">Transcription regulation</keyword>
<dbReference type="PRINTS" id="PR00455">
    <property type="entry name" value="HTHTETR"/>
</dbReference>